<proteinExistence type="predicted"/>
<sequence length="711" mass="81120">MSETTTRKPTFDDILAFSDAELKEFMKQHWEENVGFTINVDWSWGKLDQDQRDQLAERLKAGALLVDEERTSYPVDMDAVAARLREVLDEKDAAPPASSQSPSSRSKTPSTPLEDEYQWYKEHETRAYHDLVKNGGRPLYPISSLEEVLNDPEGHRELLLPWQIDLHVVQLEPGVFEIQLRRWRAFRTWQKKNREYTEEDRFAAFLEEFDPTDPEAESCIYVKLAPPGMTESQYLEGLRVEFERKRRRRRRTKGGAEDGEAAFAEFVRETKRRNLETAVMWPGMTEDESRQVLRMEFDAREKWLERFFPYERYYMREDHGRAGFPEYVDDVKRRLARHGFAMPFQLDRDPKRQDKLTTWIEYLNYEYAWLDRHEAALERRRLRHDEAWKKLVGTGVMRPGETPENIRSTEGLFGLQDELDRDQEVIESAKAAAKAVIRDVEKAARGRSGLTTQERVERLRTAHSRVVTAKEAREETMRRVQLISNFIQNTHVYVETKDIIPRHRRMLQWVLDQVPLIKAELDGSGLADDGSHSGRAAEEPAVGQVDPAGDHARPEKKRGRGQPSGVADDAQLSAEGERPPKRGRRSDGHNAQSSKRLGDDGTGSALASASAAMEEKPSEISEDHVPRSGDVSRPQATPERRGVAEGVGADATGTAGQTSSRPSRDGTGDVPKLRRSARIAARQARNPSTAAVSHSTSTNGSSRRQSRRREL</sequence>
<organism evidence="2 3">
    <name type="scientific">Phialemonium thermophilum</name>
    <dbReference type="NCBI Taxonomy" id="223376"/>
    <lineage>
        <taxon>Eukaryota</taxon>
        <taxon>Fungi</taxon>
        <taxon>Dikarya</taxon>
        <taxon>Ascomycota</taxon>
        <taxon>Pezizomycotina</taxon>
        <taxon>Sordariomycetes</taxon>
        <taxon>Sordariomycetidae</taxon>
        <taxon>Cephalothecales</taxon>
        <taxon>Cephalothecaceae</taxon>
        <taxon>Phialemonium</taxon>
    </lineage>
</organism>
<comment type="caution">
    <text evidence="2">The sequence shown here is derived from an EMBL/GenBank/DDBJ whole genome shotgun (WGS) entry which is preliminary data.</text>
</comment>
<accession>A0ABR3WCN7</accession>
<feature type="region of interest" description="Disordered" evidence="1">
    <location>
        <begin position="91"/>
        <end position="113"/>
    </location>
</feature>
<feature type="region of interest" description="Disordered" evidence="1">
    <location>
        <begin position="525"/>
        <end position="711"/>
    </location>
</feature>
<evidence type="ECO:0000313" key="3">
    <source>
        <dbReference type="Proteomes" id="UP001586593"/>
    </source>
</evidence>
<feature type="compositionally biased region" description="Basic and acidic residues" evidence="1">
    <location>
        <begin position="613"/>
        <end position="627"/>
    </location>
</feature>
<dbReference type="Proteomes" id="UP001586593">
    <property type="component" value="Unassembled WGS sequence"/>
</dbReference>
<feature type="compositionally biased region" description="Basic and acidic residues" evidence="1">
    <location>
        <begin position="575"/>
        <end position="588"/>
    </location>
</feature>
<dbReference type="EMBL" id="JAZHXJ010000520">
    <property type="protein sequence ID" value="KAL1858357.1"/>
    <property type="molecule type" value="Genomic_DNA"/>
</dbReference>
<gene>
    <name evidence="2" type="ORF">VTK73DRAFT_7838</name>
</gene>
<name>A0ABR3WCN7_9PEZI</name>
<evidence type="ECO:0000313" key="2">
    <source>
        <dbReference type="EMBL" id="KAL1858357.1"/>
    </source>
</evidence>
<feature type="compositionally biased region" description="Low complexity" evidence="1">
    <location>
        <begin position="94"/>
        <end position="112"/>
    </location>
</feature>
<protein>
    <submittedName>
        <fullName evidence="2">Uncharacterized protein</fullName>
    </submittedName>
</protein>
<keyword evidence="3" id="KW-1185">Reference proteome</keyword>
<feature type="compositionally biased region" description="Polar residues" evidence="1">
    <location>
        <begin position="686"/>
        <end position="703"/>
    </location>
</feature>
<feature type="compositionally biased region" description="Basic and acidic residues" evidence="1">
    <location>
        <begin position="529"/>
        <end position="538"/>
    </location>
</feature>
<evidence type="ECO:0000256" key="1">
    <source>
        <dbReference type="SAM" id="MobiDB-lite"/>
    </source>
</evidence>
<reference evidence="2 3" key="1">
    <citation type="journal article" date="2024" name="Commun. Biol.">
        <title>Comparative genomic analysis of thermophilic fungi reveals convergent evolutionary adaptations and gene losses.</title>
        <authorList>
            <person name="Steindorff A.S."/>
            <person name="Aguilar-Pontes M.V."/>
            <person name="Robinson A.J."/>
            <person name="Andreopoulos B."/>
            <person name="LaButti K."/>
            <person name="Kuo A."/>
            <person name="Mondo S."/>
            <person name="Riley R."/>
            <person name="Otillar R."/>
            <person name="Haridas S."/>
            <person name="Lipzen A."/>
            <person name="Grimwood J."/>
            <person name="Schmutz J."/>
            <person name="Clum A."/>
            <person name="Reid I.D."/>
            <person name="Moisan M.C."/>
            <person name="Butler G."/>
            <person name="Nguyen T.T.M."/>
            <person name="Dewar K."/>
            <person name="Conant G."/>
            <person name="Drula E."/>
            <person name="Henrissat B."/>
            <person name="Hansel C."/>
            <person name="Singer S."/>
            <person name="Hutchinson M.I."/>
            <person name="de Vries R.P."/>
            <person name="Natvig D.O."/>
            <person name="Powell A.J."/>
            <person name="Tsang A."/>
            <person name="Grigoriev I.V."/>
        </authorList>
    </citation>
    <scope>NUCLEOTIDE SEQUENCE [LARGE SCALE GENOMIC DNA]</scope>
    <source>
        <strain evidence="2 3">ATCC 24622</strain>
    </source>
</reference>